<sequence length="85" mass="9975">MFIWRKDKHILPRSVEILIEHTPNREANGSIFPRARWSPRRESTILDTKSLQINCYVHRILRIGIGSTFPSLETSIAEEVKDFRV</sequence>
<dbReference type="EMBL" id="LR899009">
    <property type="protein sequence ID" value="CAD7078485.1"/>
    <property type="molecule type" value="Genomic_DNA"/>
</dbReference>
<gene>
    <name evidence="1" type="ORF">HERILL_LOCUS1747</name>
</gene>
<organism evidence="1 2">
    <name type="scientific">Hermetia illucens</name>
    <name type="common">Black soldier fly</name>
    <dbReference type="NCBI Taxonomy" id="343691"/>
    <lineage>
        <taxon>Eukaryota</taxon>
        <taxon>Metazoa</taxon>
        <taxon>Ecdysozoa</taxon>
        <taxon>Arthropoda</taxon>
        <taxon>Hexapoda</taxon>
        <taxon>Insecta</taxon>
        <taxon>Pterygota</taxon>
        <taxon>Neoptera</taxon>
        <taxon>Endopterygota</taxon>
        <taxon>Diptera</taxon>
        <taxon>Brachycera</taxon>
        <taxon>Stratiomyomorpha</taxon>
        <taxon>Stratiomyidae</taxon>
        <taxon>Hermetiinae</taxon>
        <taxon>Hermetia</taxon>
    </lineage>
</organism>
<dbReference type="Proteomes" id="UP000594454">
    <property type="component" value="Chromosome 1"/>
</dbReference>
<protein>
    <submittedName>
        <fullName evidence="1">Uncharacterized protein</fullName>
    </submittedName>
</protein>
<dbReference type="InParanoid" id="A0A7R8UCY2"/>
<evidence type="ECO:0000313" key="1">
    <source>
        <dbReference type="EMBL" id="CAD7078485.1"/>
    </source>
</evidence>
<accession>A0A7R8UCY2</accession>
<evidence type="ECO:0000313" key="2">
    <source>
        <dbReference type="Proteomes" id="UP000594454"/>
    </source>
</evidence>
<dbReference type="AlphaFoldDB" id="A0A7R8UCY2"/>
<proteinExistence type="predicted"/>
<keyword evidence="2" id="KW-1185">Reference proteome</keyword>
<name>A0A7R8UCY2_HERIL</name>
<reference evidence="1 2" key="1">
    <citation type="submission" date="2020-11" db="EMBL/GenBank/DDBJ databases">
        <authorList>
            <person name="Wallbank WR R."/>
            <person name="Pardo Diaz C."/>
            <person name="Kozak K."/>
            <person name="Martin S."/>
            <person name="Jiggins C."/>
            <person name="Moest M."/>
            <person name="Warren A I."/>
            <person name="Generalovic N T."/>
            <person name="Byers J.R.P. K."/>
            <person name="Montejo-Kovacevich G."/>
            <person name="Yen C E."/>
        </authorList>
    </citation>
    <scope>NUCLEOTIDE SEQUENCE [LARGE SCALE GENOMIC DNA]</scope>
</reference>